<evidence type="ECO:0000313" key="2">
    <source>
        <dbReference type="EMBL" id="KAK9889627.1"/>
    </source>
</evidence>
<dbReference type="AlphaFoldDB" id="A0AAW1VA61"/>
<feature type="compositionally biased region" description="Basic and acidic residues" evidence="1">
    <location>
        <begin position="20"/>
        <end position="36"/>
    </location>
</feature>
<feature type="compositionally biased region" description="Basic residues" evidence="1">
    <location>
        <begin position="1"/>
        <end position="19"/>
    </location>
</feature>
<evidence type="ECO:0000256" key="1">
    <source>
        <dbReference type="SAM" id="MobiDB-lite"/>
    </source>
</evidence>
<dbReference type="Proteomes" id="UP001431783">
    <property type="component" value="Unassembled WGS sequence"/>
</dbReference>
<evidence type="ECO:0000313" key="3">
    <source>
        <dbReference type="Proteomes" id="UP001431783"/>
    </source>
</evidence>
<keyword evidence="3" id="KW-1185">Reference proteome</keyword>
<organism evidence="2 3">
    <name type="scientific">Henosepilachna vigintioctopunctata</name>
    <dbReference type="NCBI Taxonomy" id="420089"/>
    <lineage>
        <taxon>Eukaryota</taxon>
        <taxon>Metazoa</taxon>
        <taxon>Ecdysozoa</taxon>
        <taxon>Arthropoda</taxon>
        <taxon>Hexapoda</taxon>
        <taxon>Insecta</taxon>
        <taxon>Pterygota</taxon>
        <taxon>Neoptera</taxon>
        <taxon>Endopterygota</taxon>
        <taxon>Coleoptera</taxon>
        <taxon>Polyphaga</taxon>
        <taxon>Cucujiformia</taxon>
        <taxon>Coccinelloidea</taxon>
        <taxon>Coccinellidae</taxon>
        <taxon>Epilachninae</taxon>
        <taxon>Epilachnini</taxon>
        <taxon>Henosepilachna</taxon>
    </lineage>
</organism>
<protein>
    <submittedName>
        <fullName evidence="2">Uncharacterized protein</fullName>
    </submittedName>
</protein>
<comment type="caution">
    <text evidence="2">The sequence shown here is derived from an EMBL/GenBank/DDBJ whole genome shotgun (WGS) entry which is preliminary data.</text>
</comment>
<sequence length="154" mass="17505">MLRIIRRYSTHTHTHKHARARELKFKGDGGEHSAEPRDLVAFGGARRGAQPWPWALDVYAGPRFAPHRPVTLNFTPQEHVLRRSGMPARATRSPNTTEIKQTTFIRAHVMIGESVNVNATNIGQRQCRMAEELPILKGILKGVVNYHNARRCHF</sequence>
<name>A0AAW1VA61_9CUCU</name>
<proteinExistence type="predicted"/>
<feature type="region of interest" description="Disordered" evidence="1">
    <location>
        <begin position="1"/>
        <end position="36"/>
    </location>
</feature>
<reference evidence="2 3" key="1">
    <citation type="submission" date="2023-03" db="EMBL/GenBank/DDBJ databases">
        <title>Genome insight into feeding habits of ladybird beetles.</title>
        <authorList>
            <person name="Li H.-S."/>
            <person name="Huang Y.-H."/>
            <person name="Pang H."/>
        </authorList>
    </citation>
    <scope>NUCLEOTIDE SEQUENCE [LARGE SCALE GENOMIC DNA]</scope>
    <source>
        <strain evidence="2">SYSU_2023b</strain>
        <tissue evidence="2">Whole body</tissue>
    </source>
</reference>
<accession>A0AAW1VA61</accession>
<gene>
    <name evidence="2" type="ORF">WA026_007001</name>
</gene>
<dbReference type="EMBL" id="JARQZJ010000123">
    <property type="protein sequence ID" value="KAK9889627.1"/>
    <property type="molecule type" value="Genomic_DNA"/>
</dbReference>